<dbReference type="EMBL" id="DSTU01000007">
    <property type="protein sequence ID" value="HFJ54055.1"/>
    <property type="molecule type" value="Genomic_DNA"/>
</dbReference>
<feature type="binding site" evidence="7">
    <location>
        <position position="141"/>
    </location>
    <ligand>
        <name>Zn(2+)</name>
        <dbReference type="ChEBI" id="CHEBI:29105"/>
        <note>catalytic</note>
    </ligand>
</feature>
<gene>
    <name evidence="7 8" type="primary">ybeY</name>
    <name evidence="8" type="ORF">ENP94_04600</name>
    <name evidence="9" type="ORF">ENS16_05145</name>
</gene>
<evidence type="ECO:0000256" key="7">
    <source>
        <dbReference type="HAMAP-Rule" id="MF_00009"/>
    </source>
</evidence>
<keyword evidence="2 7" id="KW-0540">Nuclease</keyword>
<feature type="binding site" evidence="7">
    <location>
        <position position="145"/>
    </location>
    <ligand>
        <name>Zn(2+)</name>
        <dbReference type="ChEBI" id="CHEBI:29105"/>
        <note>catalytic</note>
    </ligand>
</feature>
<keyword evidence="7" id="KW-0698">rRNA processing</keyword>
<dbReference type="Gene3D" id="3.40.390.30">
    <property type="entry name" value="Metalloproteases ('zincins'), catalytic domain"/>
    <property type="match status" value="1"/>
</dbReference>
<dbReference type="GO" id="GO:0004521">
    <property type="term" value="F:RNA endonuclease activity"/>
    <property type="evidence" value="ECO:0007669"/>
    <property type="project" value="UniProtKB-UniRule"/>
</dbReference>
<accession>A0A7C1NCF5</accession>
<reference evidence="8" key="1">
    <citation type="journal article" date="2020" name="mSystems">
        <title>Genome- and Community-Level Interaction Insights into Carbon Utilization and Element Cycling Functions of Hydrothermarchaeota in Hydrothermal Sediment.</title>
        <authorList>
            <person name="Zhou Z."/>
            <person name="Liu Y."/>
            <person name="Xu W."/>
            <person name="Pan J."/>
            <person name="Luo Z.H."/>
            <person name="Li M."/>
        </authorList>
    </citation>
    <scope>NUCLEOTIDE SEQUENCE [LARGE SCALE GENOMIC DNA]</scope>
    <source>
        <strain evidence="8">SpSt-265</strain>
        <strain evidence="9">SpSt-465</strain>
    </source>
</reference>
<dbReference type="GO" id="GO:0005737">
    <property type="term" value="C:cytoplasm"/>
    <property type="evidence" value="ECO:0007669"/>
    <property type="project" value="UniProtKB-SubCell"/>
</dbReference>
<evidence type="ECO:0000256" key="6">
    <source>
        <dbReference type="ARBA" id="ARBA00022833"/>
    </source>
</evidence>
<evidence type="ECO:0000256" key="5">
    <source>
        <dbReference type="ARBA" id="ARBA00022801"/>
    </source>
</evidence>
<evidence type="ECO:0000313" key="8">
    <source>
        <dbReference type="EMBL" id="HEA87275.1"/>
    </source>
</evidence>
<organism evidence="8">
    <name type="scientific">candidate division WOR-3 bacterium</name>
    <dbReference type="NCBI Taxonomy" id="2052148"/>
    <lineage>
        <taxon>Bacteria</taxon>
        <taxon>Bacteria division WOR-3</taxon>
    </lineage>
</organism>
<dbReference type="InterPro" id="IPR002036">
    <property type="entry name" value="YbeY"/>
</dbReference>
<dbReference type="PANTHER" id="PTHR46986:SF1">
    <property type="entry name" value="ENDORIBONUCLEASE YBEY, CHLOROPLASTIC"/>
    <property type="match status" value="1"/>
</dbReference>
<dbReference type="EMBL" id="DSLG01000004">
    <property type="protein sequence ID" value="HEA87275.1"/>
    <property type="molecule type" value="Genomic_DNA"/>
</dbReference>
<evidence type="ECO:0000256" key="2">
    <source>
        <dbReference type="ARBA" id="ARBA00022722"/>
    </source>
</evidence>
<sequence length="158" mass="18294">MLSARRWFQESFTPTKTRGIMGSPNRRNKLQLCIFGTRDRRLKQEISRLLHRLQPVITPRLPPGEINIIFVSNRKITELNRRFLGRNRPTDVLSFPLTQVRTGPGCGWVVGEIYISREQARLQAKAAGIRLHTELLQLVRHGLLHLAGFSHREMNRLP</sequence>
<dbReference type="Pfam" id="PF02130">
    <property type="entry name" value="YbeY"/>
    <property type="match status" value="1"/>
</dbReference>
<comment type="cofactor">
    <cofactor evidence="7">
        <name>Zn(2+)</name>
        <dbReference type="ChEBI" id="CHEBI:29105"/>
    </cofactor>
    <text evidence="7">Binds 1 zinc ion.</text>
</comment>
<dbReference type="GO" id="GO:0004222">
    <property type="term" value="F:metalloendopeptidase activity"/>
    <property type="evidence" value="ECO:0007669"/>
    <property type="project" value="InterPro"/>
</dbReference>
<keyword evidence="4 7" id="KW-0255">Endonuclease</keyword>
<dbReference type="AlphaFoldDB" id="A0A7C1NCF5"/>
<comment type="caution">
    <text evidence="8">The sequence shown here is derived from an EMBL/GenBank/DDBJ whole genome shotgun (WGS) entry which is preliminary data.</text>
</comment>
<evidence type="ECO:0000256" key="1">
    <source>
        <dbReference type="ARBA" id="ARBA00010875"/>
    </source>
</evidence>
<dbReference type="GO" id="GO:0008270">
    <property type="term" value="F:zinc ion binding"/>
    <property type="evidence" value="ECO:0007669"/>
    <property type="project" value="UniProtKB-UniRule"/>
</dbReference>
<keyword evidence="7" id="KW-0963">Cytoplasm</keyword>
<evidence type="ECO:0000313" key="9">
    <source>
        <dbReference type="EMBL" id="HFJ54055.1"/>
    </source>
</evidence>
<keyword evidence="3 7" id="KW-0479">Metal-binding</keyword>
<protein>
    <recommendedName>
        <fullName evidence="7">Endoribonuclease YbeY</fullName>
        <ecNumber evidence="7">3.1.-.-</ecNumber>
    </recommendedName>
</protein>
<comment type="similarity">
    <text evidence="1 7">Belongs to the endoribonuclease YbeY family.</text>
</comment>
<dbReference type="NCBIfam" id="TIGR00043">
    <property type="entry name" value="rRNA maturation RNase YbeY"/>
    <property type="match status" value="1"/>
</dbReference>
<dbReference type="SUPFAM" id="SSF55486">
    <property type="entry name" value="Metalloproteases ('zincins'), catalytic domain"/>
    <property type="match status" value="1"/>
</dbReference>
<dbReference type="GO" id="GO:0006364">
    <property type="term" value="P:rRNA processing"/>
    <property type="evidence" value="ECO:0007669"/>
    <property type="project" value="UniProtKB-UniRule"/>
</dbReference>
<dbReference type="HAMAP" id="MF_00009">
    <property type="entry name" value="Endoribonucl_YbeY"/>
    <property type="match status" value="1"/>
</dbReference>
<feature type="binding site" evidence="7">
    <location>
        <position position="151"/>
    </location>
    <ligand>
        <name>Zn(2+)</name>
        <dbReference type="ChEBI" id="CHEBI:29105"/>
        <note>catalytic</note>
    </ligand>
</feature>
<name>A0A7C1NCF5_UNCW3</name>
<evidence type="ECO:0000256" key="4">
    <source>
        <dbReference type="ARBA" id="ARBA00022759"/>
    </source>
</evidence>
<comment type="subcellular location">
    <subcellularLocation>
        <location evidence="7">Cytoplasm</location>
    </subcellularLocation>
</comment>
<dbReference type="EC" id="3.1.-.-" evidence="7"/>
<dbReference type="PANTHER" id="PTHR46986">
    <property type="entry name" value="ENDORIBONUCLEASE YBEY, CHLOROPLASTIC"/>
    <property type="match status" value="1"/>
</dbReference>
<dbReference type="PROSITE" id="PS01306">
    <property type="entry name" value="UPF0054"/>
    <property type="match status" value="1"/>
</dbReference>
<keyword evidence="6 7" id="KW-0862">Zinc</keyword>
<dbReference type="InterPro" id="IPR023091">
    <property type="entry name" value="MetalPrtase_cat_dom_sf_prd"/>
</dbReference>
<proteinExistence type="inferred from homology"/>
<evidence type="ECO:0000256" key="3">
    <source>
        <dbReference type="ARBA" id="ARBA00022723"/>
    </source>
</evidence>
<comment type="function">
    <text evidence="7">Single strand-specific metallo-endoribonuclease involved in late-stage 70S ribosome quality control and in maturation of the 3' terminus of the 16S rRNA.</text>
</comment>
<keyword evidence="5 7" id="KW-0378">Hydrolase</keyword>
<dbReference type="InterPro" id="IPR020549">
    <property type="entry name" value="YbeY_CS"/>
</dbReference>
<keyword evidence="7" id="KW-0690">Ribosome biogenesis</keyword>